<gene>
    <name evidence="1" type="ORF">acsn021_03950</name>
</gene>
<accession>A0A6S6QT51</accession>
<dbReference type="CDD" id="cd00093">
    <property type="entry name" value="HTH_XRE"/>
    <property type="match status" value="1"/>
</dbReference>
<dbReference type="PROSITE" id="PS50943">
    <property type="entry name" value="HTH_CROC1"/>
    <property type="match status" value="1"/>
</dbReference>
<dbReference type="AlphaFoldDB" id="A0A6S6QT51"/>
<evidence type="ECO:0000313" key="1">
    <source>
        <dbReference type="EMBL" id="BCJ92826.1"/>
    </source>
</evidence>
<dbReference type="InterPro" id="IPR001387">
    <property type="entry name" value="Cro/C1-type_HTH"/>
</dbReference>
<dbReference type="RefSeq" id="WP_184094645.1">
    <property type="nucleotide sequence ID" value="NZ_AP023367.1"/>
</dbReference>
<dbReference type="Gene3D" id="1.10.260.40">
    <property type="entry name" value="lambda repressor-like DNA-binding domains"/>
    <property type="match status" value="1"/>
</dbReference>
<dbReference type="SUPFAM" id="SSF47413">
    <property type="entry name" value="lambda repressor-like DNA-binding domains"/>
    <property type="match status" value="1"/>
</dbReference>
<dbReference type="EMBL" id="AP023367">
    <property type="protein sequence ID" value="BCJ92826.1"/>
    <property type="molecule type" value="Genomic_DNA"/>
</dbReference>
<dbReference type="Pfam" id="PF01381">
    <property type="entry name" value="HTH_3"/>
    <property type="match status" value="1"/>
</dbReference>
<dbReference type="KEGG" id="acel:acsn021_03950"/>
<organism evidence="1 2">
    <name type="scientific">Anaerocolumna cellulosilytica</name>
    <dbReference type="NCBI Taxonomy" id="433286"/>
    <lineage>
        <taxon>Bacteria</taxon>
        <taxon>Bacillati</taxon>
        <taxon>Bacillota</taxon>
        <taxon>Clostridia</taxon>
        <taxon>Lachnospirales</taxon>
        <taxon>Lachnospiraceae</taxon>
        <taxon>Anaerocolumna</taxon>
    </lineage>
</organism>
<proteinExistence type="predicted"/>
<keyword evidence="2" id="KW-1185">Reference proteome</keyword>
<name>A0A6S6QT51_9FIRM</name>
<sequence length="69" mass="7583">MKINKRKLQIAMANACLNMDDLAALAEISRVSISKYLSGLRTPKPKTLGKIAKALKVPVENLIDMESEV</sequence>
<protein>
    <submittedName>
        <fullName evidence="1">Uncharacterized protein</fullName>
    </submittedName>
</protein>
<evidence type="ECO:0000313" key="2">
    <source>
        <dbReference type="Proteomes" id="UP000515561"/>
    </source>
</evidence>
<dbReference type="Proteomes" id="UP000515561">
    <property type="component" value="Chromosome"/>
</dbReference>
<dbReference type="InterPro" id="IPR010982">
    <property type="entry name" value="Lambda_DNA-bd_dom_sf"/>
</dbReference>
<reference evidence="1 2" key="1">
    <citation type="journal article" date="2016" name="Int. J. Syst. Evol. Microbiol.">
        <title>Descriptions of Anaerotaenia torta gen. nov., sp. nov. and Anaerocolumna cellulosilytica gen. nov., sp. nov. isolated from a methanogenic reactor of cattle waste.</title>
        <authorList>
            <person name="Uek A."/>
            <person name="Ohtaki Y."/>
            <person name="Kaku N."/>
            <person name="Ueki K."/>
        </authorList>
    </citation>
    <scope>NUCLEOTIDE SEQUENCE [LARGE SCALE GENOMIC DNA]</scope>
    <source>
        <strain evidence="1 2">SN021</strain>
    </source>
</reference>
<dbReference type="GO" id="GO:0003677">
    <property type="term" value="F:DNA binding"/>
    <property type="evidence" value="ECO:0007669"/>
    <property type="project" value="InterPro"/>
</dbReference>
<dbReference type="SMART" id="SM00530">
    <property type="entry name" value="HTH_XRE"/>
    <property type="match status" value="1"/>
</dbReference>